<evidence type="ECO:0000259" key="3">
    <source>
        <dbReference type="PROSITE" id="PS50011"/>
    </source>
</evidence>
<reference evidence="4" key="2">
    <citation type="submission" date="2020-09" db="EMBL/GenBank/DDBJ databases">
        <authorList>
            <person name="Sun Q."/>
            <person name="Ohkuma M."/>
        </authorList>
    </citation>
    <scope>NUCLEOTIDE SEQUENCE</scope>
    <source>
        <strain evidence="4">JCM 4490</strain>
    </source>
</reference>
<name>A0A918J265_9ACTN</name>
<feature type="transmembrane region" description="Helical" evidence="2">
    <location>
        <begin position="132"/>
        <end position="150"/>
    </location>
</feature>
<dbReference type="PANTHER" id="PTHR44167">
    <property type="entry name" value="OVARIAN-SPECIFIC SERINE/THREONINE-PROTEIN KINASE LOK-RELATED"/>
    <property type="match status" value="1"/>
</dbReference>
<sequence>MIGIPVFVWVGAACLLLLPLSAFLRRQLHVITVAVAEWCAYCFGLVTAELQAAADSTGRAVSAARHGISKGGWPVWPLIAAIIAVSGAFLFVRSEYYLVSLTAKAIFAPDQVTAAQGVIHASGPELEMAKSVAWVFVGGTLVLGGLPFVLADRNSHRVGPLDQQPRSVKRAVTGAVYVLSVVAVAGSVVLGCYRAYLTTSIEGATVMDHVAAYAAGGATAAITSVGSLAVGWAVDYALMGVWLLLVALVHVMFRLLVVPARMVTDLAHRNAAVITPTTVEAVARLGGAGASRRRPRTGVRADGGKPSGQAEDPRADSVGDETDPPDMVVPPGSVFAGRWQVVGKLPDADTPGFAAAVLLCRDLSQAGTAASYVIKLLSKEGRNIKGWRRELEAAEQVSSEWAVKVVDSGTTGKWLWTVTPRYVPGSLAVFGREEASRRPLEWCLIMVEQLLWGLDAVHEQNIAHLDIKPQNVLLSWEDDKQRNLRPALADFGLAKQFSQADSTQTGRPRGTYYYMSYEQMTVTRFRDDRSPLSDVYAMGSLLYWLISGKPALAREAHALSEEPDMVHIAELMRRNHRPARLDELVKGLPKNVADLAEQWLSYDPHRRLAQHEEATPAKSALFMLHEVTQELRGNDPNALAMYVGPDIALGGLPRAAEESLSDDSGIETESQEPPC</sequence>
<keyword evidence="2" id="KW-0812">Transmembrane</keyword>
<evidence type="ECO:0000256" key="1">
    <source>
        <dbReference type="SAM" id="MobiDB-lite"/>
    </source>
</evidence>
<dbReference type="GO" id="GO:0004674">
    <property type="term" value="F:protein serine/threonine kinase activity"/>
    <property type="evidence" value="ECO:0007669"/>
    <property type="project" value="TreeGrafter"/>
</dbReference>
<feature type="transmembrane region" description="Helical" evidence="2">
    <location>
        <begin position="210"/>
        <end position="234"/>
    </location>
</feature>
<feature type="region of interest" description="Disordered" evidence="1">
    <location>
        <begin position="285"/>
        <end position="326"/>
    </location>
</feature>
<protein>
    <recommendedName>
        <fullName evidence="3">Protein kinase domain-containing protein</fullName>
    </recommendedName>
</protein>
<dbReference type="SMART" id="SM00220">
    <property type="entry name" value="S_TKc"/>
    <property type="match status" value="1"/>
</dbReference>
<keyword evidence="2" id="KW-0472">Membrane</keyword>
<dbReference type="PROSITE" id="PS50011">
    <property type="entry name" value="PROTEIN_KINASE_DOM"/>
    <property type="match status" value="1"/>
</dbReference>
<evidence type="ECO:0000313" key="4">
    <source>
        <dbReference type="EMBL" id="GGW43985.1"/>
    </source>
</evidence>
<dbReference type="Pfam" id="PF00069">
    <property type="entry name" value="Pkinase"/>
    <property type="match status" value="1"/>
</dbReference>
<dbReference type="PROSITE" id="PS00108">
    <property type="entry name" value="PROTEIN_KINASE_ST"/>
    <property type="match status" value="1"/>
</dbReference>
<dbReference type="AlphaFoldDB" id="A0A918J265"/>
<reference evidence="4" key="1">
    <citation type="journal article" date="2014" name="Int. J. Syst. Evol. Microbiol.">
        <title>Complete genome sequence of Corynebacterium casei LMG S-19264T (=DSM 44701T), isolated from a smear-ripened cheese.</title>
        <authorList>
            <consortium name="US DOE Joint Genome Institute (JGI-PGF)"/>
            <person name="Walter F."/>
            <person name="Albersmeier A."/>
            <person name="Kalinowski J."/>
            <person name="Ruckert C."/>
        </authorList>
    </citation>
    <scope>NUCLEOTIDE SEQUENCE</scope>
    <source>
        <strain evidence="4">JCM 4490</strain>
    </source>
</reference>
<feature type="transmembrane region" description="Helical" evidence="2">
    <location>
        <begin position="6"/>
        <end position="24"/>
    </location>
</feature>
<dbReference type="GO" id="GO:0005524">
    <property type="term" value="F:ATP binding"/>
    <property type="evidence" value="ECO:0007669"/>
    <property type="project" value="InterPro"/>
</dbReference>
<evidence type="ECO:0000256" key="2">
    <source>
        <dbReference type="SAM" id="Phobius"/>
    </source>
</evidence>
<dbReference type="InterPro" id="IPR011009">
    <property type="entry name" value="Kinase-like_dom_sf"/>
</dbReference>
<keyword evidence="2" id="KW-1133">Transmembrane helix</keyword>
<feature type="compositionally biased region" description="Acidic residues" evidence="1">
    <location>
        <begin position="659"/>
        <end position="675"/>
    </location>
</feature>
<dbReference type="SUPFAM" id="SSF56112">
    <property type="entry name" value="Protein kinase-like (PK-like)"/>
    <property type="match status" value="1"/>
</dbReference>
<dbReference type="EMBL" id="BMUE01000003">
    <property type="protein sequence ID" value="GGW43985.1"/>
    <property type="molecule type" value="Genomic_DNA"/>
</dbReference>
<dbReference type="RefSeq" id="WP_190014899.1">
    <property type="nucleotide sequence ID" value="NZ_BMUE01000003.1"/>
</dbReference>
<dbReference type="Proteomes" id="UP000620224">
    <property type="component" value="Unassembled WGS sequence"/>
</dbReference>
<feature type="transmembrane region" description="Helical" evidence="2">
    <location>
        <begin position="75"/>
        <end position="92"/>
    </location>
</feature>
<dbReference type="CDD" id="cd14014">
    <property type="entry name" value="STKc_PknB_like"/>
    <property type="match status" value="1"/>
</dbReference>
<dbReference type="Gene3D" id="1.10.510.10">
    <property type="entry name" value="Transferase(Phosphotransferase) domain 1"/>
    <property type="match status" value="1"/>
</dbReference>
<feature type="region of interest" description="Disordered" evidence="1">
    <location>
        <begin position="653"/>
        <end position="675"/>
    </location>
</feature>
<proteinExistence type="predicted"/>
<feature type="transmembrane region" description="Helical" evidence="2">
    <location>
        <begin position="241"/>
        <end position="260"/>
    </location>
</feature>
<keyword evidence="5" id="KW-1185">Reference proteome</keyword>
<dbReference type="PANTHER" id="PTHR44167:SF24">
    <property type="entry name" value="SERINE_THREONINE-PROTEIN KINASE CHK2"/>
    <property type="match status" value="1"/>
</dbReference>
<organism evidence="4 5">
    <name type="scientific">Streptomyces lucensis JCM 4490</name>
    <dbReference type="NCBI Taxonomy" id="1306176"/>
    <lineage>
        <taxon>Bacteria</taxon>
        <taxon>Bacillati</taxon>
        <taxon>Actinomycetota</taxon>
        <taxon>Actinomycetes</taxon>
        <taxon>Kitasatosporales</taxon>
        <taxon>Streptomycetaceae</taxon>
        <taxon>Streptomyces</taxon>
    </lineage>
</organism>
<feature type="domain" description="Protein kinase" evidence="3">
    <location>
        <begin position="343"/>
        <end position="622"/>
    </location>
</feature>
<dbReference type="InterPro" id="IPR008271">
    <property type="entry name" value="Ser/Thr_kinase_AS"/>
</dbReference>
<comment type="caution">
    <text evidence="4">The sequence shown here is derived from an EMBL/GenBank/DDBJ whole genome shotgun (WGS) entry which is preliminary data.</text>
</comment>
<dbReference type="InterPro" id="IPR000719">
    <property type="entry name" value="Prot_kinase_dom"/>
</dbReference>
<gene>
    <name evidence="4" type="ORF">GCM10010503_20840</name>
</gene>
<accession>A0A918J265</accession>
<evidence type="ECO:0000313" key="5">
    <source>
        <dbReference type="Proteomes" id="UP000620224"/>
    </source>
</evidence>
<feature type="transmembrane region" description="Helical" evidence="2">
    <location>
        <begin position="171"/>
        <end position="190"/>
    </location>
</feature>